<evidence type="ECO:0000313" key="3">
    <source>
        <dbReference type="EMBL" id="TDH35669.1"/>
    </source>
</evidence>
<dbReference type="InterPro" id="IPR006315">
    <property type="entry name" value="OM_autotransptr_brl_dom"/>
</dbReference>
<keyword evidence="1" id="KW-0732">Signal</keyword>
<feature type="signal peptide" evidence="1">
    <location>
        <begin position="1"/>
        <end position="22"/>
    </location>
</feature>
<sequence>MCRGLHWMAFGAAVLAVSPAEAQSIDTVPAWDGSQFISTWGEPDTATYGQLITSTGPNLLSEFTFFLQQTFGTAPDYRAYVYEWDSVNNRIVGPELFRSANLTAPSDPTFTAVTIDVGGVLLSPGKEYVIFFSTTEGANAANGAYRYGSVADATYTGGYFVFANNGDDFSALSSSDWNSLTQDLAFSAIMTPLATGEIYPDGLVMAGDVSRSFLSFMLGGKAHYVIAQGADEPLQSRLSFFGGVFGLDTSVDGDGIGSAWEASAAGLSAGVELRDIQLGGLVGVAGLGVGYSGLKGSMETFSGSERGEVDSFHLGLYARFGADVFTPGFGVDAGAAYAFQHFDTSRSILPGDTATASYDGGTFAAQANLRYGYLVQPGSGPAWVIAPTAGVDFISTSTDGFTETGSAAMNFSSDGTDLDRSILSLGVSLAAADASFGAVKPEVHLFYEHVWGDAASSATLGTGAATLTVLGPAESRDRLRFGGSLSAALSENASLAFDADALLSSDRTQIGGSARLSIRY</sequence>
<dbReference type="EMBL" id="SMSI01000002">
    <property type="protein sequence ID" value="TDH35669.1"/>
    <property type="molecule type" value="Genomic_DNA"/>
</dbReference>
<comment type="caution">
    <text evidence="3">The sequence shown here is derived from an EMBL/GenBank/DDBJ whole genome shotgun (WGS) entry which is preliminary data.</text>
</comment>
<accession>A0A4R5PJ50</accession>
<dbReference type="SMART" id="SM00869">
    <property type="entry name" value="Autotransporter"/>
    <property type="match status" value="1"/>
</dbReference>
<dbReference type="InterPro" id="IPR005546">
    <property type="entry name" value="Autotransporte_beta"/>
</dbReference>
<reference evidence="3 4" key="1">
    <citation type="journal article" date="2013" name="Int. J. Syst. Evol. Microbiol.">
        <title>Hoeflea suaedae sp. nov., an endophytic bacterium isolated from the root of the halophyte Suaeda maritima.</title>
        <authorList>
            <person name="Chung E.J."/>
            <person name="Park J.A."/>
            <person name="Pramanik P."/>
            <person name="Bibi F."/>
            <person name="Jeon C.O."/>
            <person name="Chung Y.R."/>
        </authorList>
    </citation>
    <scope>NUCLEOTIDE SEQUENCE [LARGE SCALE GENOMIC DNA]</scope>
    <source>
        <strain evidence="3 4">YC6898</strain>
    </source>
</reference>
<dbReference type="Proteomes" id="UP000295131">
    <property type="component" value="Unassembled WGS sequence"/>
</dbReference>
<dbReference type="NCBIfam" id="TIGR01414">
    <property type="entry name" value="autotrans_barl"/>
    <property type="match status" value="1"/>
</dbReference>
<name>A0A4R5PJ50_9HYPH</name>
<evidence type="ECO:0000259" key="2">
    <source>
        <dbReference type="PROSITE" id="PS51208"/>
    </source>
</evidence>
<keyword evidence="4" id="KW-1185">Reference proteome</keyword>
<gene>
    <name evidence="3" type="ORF">E2A64_10025</name>
</gene>
<feature type="domain" description="Autotransporter" evidence="2">
    <location>
        <begin position="233"/>
        <end position="520"/>
    </location>
</feature>
<dbReference type="PROSITE" id="PS51208">
    <property type="entry name" value="AUTOTRANSPORTER"/>
    <property type="match status" value="1"/>
</dbReference>
<dbReference type="SUPFAM" id="SSF103515">
    <property type="entry name" value="Autotransporter"/>
    <property type="match status" value="1"/>
</dbReference>
<dbReference type="Gene3D" id="2.40.128.130">
    <property type="entry name" value="Autotransporter beta-domain"/>
    <property type="match status" value="1"/>
</dbReference>
<organism evidence="3 4">
    <name type="scientific">Pseudohoeflea suaedae</name>
    <dbReference type="NCBI Taxonomy" id="877384"/>
    <lineage>
        <taxon>Bacteria</taxon>
        <taxon>Pseudomonadati</taxon>
        <taxon>Pseudomonadota</taxon>
        <taxon>Alphaproteobacteria</taxon>
        <taxon>Hyphomicrobiales</taxon>
        <taxon>Rhizobiaceae</taxon>
        <taxon>Pseudohoeflea</taxon>
    </lineage>
</organism>
<dbReference type="InterPro" id="IPR036709">
    <property type="entry name" value="Autotransporte_beta_dom_sf"/>
</dbReference>
<feature type="chain" id="PRO_5020267698" evidence="1">
    <location>
        <begin position="23"/>
        <end position="520"/>
    </location>
</feature>
<dbReference type="Pfam" id="PF03797">
    <property type="entry name" value="Autotransporter"/>
    <property type="match status" value="1"/>
</dbReference>
<evidence type="ECO:0000313" key="4">
    <source>
        <dbReference type="Proteomes" id="UP000295131"/>
    </source>
</evidence>
<protein>
    <submittedName>
        <fullName evidence="3">Autotransporter outer membrane beta-barrel domain-containing protein</fullName>
    </submittedName>
</protein>
<evidence type="ECO:0000256" key="1">
    <source>
        <dbReference type="SAM" id="SignalP"/>
    </source>
</evidence>
<proteinExistence type="predicted"/>
<dbReference type="GO" id="GO:0019867">
    <property type="term" value="C:outer membrane"/>
    <property type="evidence" value="ECO:0007669"/>
    <property type="project" value="InterPro"/>
</dbReference>
<dbReference type="AlphaFoldDB" id="A0A4R5PJ50"/>